<accession>A0ABW1JIR8</accession>
<protein>
    <submittedName>
        <fullName evidence="5">LuxR C-terminal-related transcriptional regulator</fullName>
    </submittedName>
</protein>
<gene>
    <name evidence="5" type="ORF">ACFQDO_19310</name>
</gene>
<evidence type="ECO:0000313" key="6">
    <source>
        <dbReference type="Proteomes" id="UP001596189"/>
    </source>
</evidence>
<dbReference type="Pfam" id="PF17874">
    <property type="entry name" value="TPR_MalT"/>
    <property type="match status" value="1"/>
</dbReference>
<dbReference type="Pfam" id="PF25873">
    <property type="entry name" value="WHD_MalT"/>
    <property type="match status" value="1"/>
</dbReference>
<dbReference type="InterPro" id="IPR027417">
    <property type="entry name" value="P-loop_NTPase"/>
</dbReference>
<dbReference type="InterPro" id="IPR011990">
    <property type="entry name" value="TPR-like_helical_dom_sf"/>
</dbReference>
<dbReference type="Gene3D" id="1.10.10.10">
    <property type="entry name" value="Winged helix-like DNA-binding domain superfamily/Winged helix DNA-binding domain"/>
    <property type="match status" value="1"/>
</dbReference>
<organism evidence="5 6">
    <name type="scientific">Angustibacter luteus</name>
    <dbReference type="NCBI Taxonomy" id="658456"/>
    <lineage>
        <taxon>Bacteria</taxon>
        <taxon>Bacillati</taxon>
        <taxon>Actinomycetota</taxon>
        <taxon>Actinomycetes</taxon>
        <taxon>Kineosporiales</taxon>
        <taxon>Kineosporiaceae</taxon>
    </lineage>
</organism>
<dbReference type="CDD" id="cd06170">
    <property type="entry name" value="LuxR_C_like"/>
    <property type="match status" value="1"/>
</dbReference>
<evidence type="ECO:0000256" key="2">
    <source>
        <dbReference type="ARBA" id="ARBA00023125"/>
    </source>
</evidence>
<comment type="caution">
    <text evidence="5">The sequence shown here is derived from an EMBL/GenBank/DDBJ whole genome shotgun (WGS) entry which is preliminary data.</text>
</comment>
<name>A0ABW1JIR8_9ACTN</name>
<evidence type="ECO:0000259" key="4">
    <source>
        <dbReference type="PROSITE" id="PS50043"/>
    </source>
</evidence>
<evidence type="ECO:0000313" key="5">
    <source>
        <dbReference type="EMBL" id="MFC6009284.1"/>
    </source>
</evidence>
<dbReference type="SUPFAM" id="SSF48452">
    <property type="entry name" value="TPR-like"/>
    <property type="match status" value="1"/>
</dbReference>
<sequence>MGQQVDQPTISGAPPAFFRPPEAADLGLLASKLALPRVPPSFVPRPQVSALLDAGTRGPLTVVSAGAGWGKTLTTAGWAAAGRPVGSVAWLSLDVMDNEPRTFWSYAVAALRGAVTPPAGNPLAQLVPGLGGEVADLNRLTAGLAQLPVPVVLVLDDFQVIQNPGVLDGVTTLLRHPPPQLRLVLLTRADPVLPMHRLRVTHELVEIRPRDLAFTVSEAEALLAADGITVDVAGADLLVQRTEGWPAGLRLAALFLGRTGPQRTPADFAGDDQAVVDYLAEEVIASHPPDLQRFLLLTCISDQVSSGLAEALTEEPRSQQFLERLESTNAFVVGLGPGREWYRYHALMREMLQHRLVVDEPELVRELHRRAALWFAGNGDPLEALRHAIRAQDWPLVGNLFVNDALPLLVSVDRAALDHVIAGIPAQHLTQSSPLALCAAARLMHAGRFEAIQPYLDLAQARLEETPADSRPGTEVGLLLLSTAVARSRGDNPALVTATEEALGLLAGPAMALPAARGYRATALGNLGTGLLWSGRLDAAEQRLREGLTEADGSALEAARINMLAHLSLAEVATGRLRVAYAHATEAVEIVDARGWAPLTQAATAYLSLSLVNLRWNNLDEAQALLAQGRRAAALDRSPRAAFGLAQARIDTALGRLAAARDQLADVREAVTGTGSPTFLLRWLALAEAELDLAAGDPTSALRRIGPAVSVDGSPGGGQVHVAQAHLALGRPDRAEQVLAPMRDGAPGGSGGSEVEVWLLSALTADRLREDNRALDALRRAVEAAEPEGVRRPFVVLDPEHLPRLLTSLTRLQPRQSEFATELLADLVPHDPVAAAATELSDPLTERELSVLQFLPTMMTNTEIAAELYVSVNTVKAHLKRIYRKLDVVSRRAAVHRAHELGLLTR</sequence>
<evidence type="ECO:0000256" key="3">
    <source>
        <dbReference type="ARBA" id="ARBA00023163"/>
    </source>
</evidence>
<keyword evidence="6" id="KW-1185">Reference proteome</keyword>
<reference evidence="6" key="1">
    <citation type="journal article" date="2019" name="Int. J. Syst. Evol. Microbiol.">
        <title>The Global Catalogue of Microorganisms (GCM) 10K type strain sequencing project: providing services to taxonomists for standard genome sequencing and annotation.</title>
        <authorList>
            <consortium name="The Broad Institute Genomics Platform"/>
            <consortium name="The Broad Institute Genome Sequencing Center for Infectious Disease"/>
            <person name="Wu L."/>
            <person name="Ma J."/>
        </authorList>
    </citation>
    <scope>NUCLEOTIDE SEQUENCE [LARGE SCALE GENOMIC DNA]</scope>
    <source>
        <strain evidence="6">KACC 14249</strain>
    </source>
</reference>
<keyword evidence="1" id="KW-0805">Transcription regulation</keyword>
<dbReference type="InterPro" id="IPR036388">
    <property type="entry name" value="WH-like_DNA-bd_sf"/>
</dbReference>
<dbReference type="Pfam" id="PF00196">
    <property type="entry name" value="GerE"/>
    <property type="match status" value="1"/>
</dbReference>
<dbReference type="InterPro" id="IPR059106">
    <property type="entry name" value="WHD_MalT"/>
</dbReference>
<dbReference type="InterPro" id="IPR016032">
    <property type="entry name" value="Sig_transdc_resp-reg_C-effctor"/>
</dbReference>
<dbReference type="SUPFAM" id="SSF46894">
    <property type="entry name" value="C-terminal effector domain of the bipartite response regulators"/>
    <property type="match status" value="1"/>
</dbReference>
<dbReference type="PANTHER" id="PTHR44688">
    <property type="entry name" value="DNA-BINDING TRANSCRIPTIONAL ACTIVATOR DEVR_DOSR"/>
    <property type="match status" value="1"/>
</dbReference>
<dbReference type="PRINTS" id="PR00038">
    <property type="entry name" value="HTHLUXR"/>
</dbReference>
<proteinExistence type="predicted"/>
<keyword evidence="3" id="KW-0804">Transcription</keyword>
<evidence type="ECO:0000256" key="1">
    <source>
        <dbReference type="ARBA" id="ARBA00023015"/>
    </source>
</evidence>
<dbReference type="RefSeq" id="WP_345717802.1">
    <property type="nucleotide sequence ID" value="NZ_BAABFP010000007.1"/>
</dbReference>
<dbReference type="InterPro" id="IPR000792">
    <property type="entry name" value="Tscrpt_reg_LuxR_C"/>
</dbReference>
<keyword evidence="2" id="KW-0238">DNA-binding</keyword>
<dbReference type="PROSITE" id="PS50043">
    <property type="entry name" value="HTH_LUXR_2"/>
    <property type="match status" value="1"/>
</dbReference>
<dbReference type="EMBL" id="JBHSRD010000008">
    <property type="protein sequence ID" value="MFC6009284.1"/>
    <property type="molecule type" value="Genomic_DNA"/>
</dbReference>
<dbReference type="InterPro" id="IPR041617">
    <property type="entry name" value="TPR_MalT"/>
</dbReference>
<dbReference type="Gene3D" id="1.25.40.10">
    <property type="entry name" value="Tetratricopeptide repeat domain"/>
    <property type="match status" value="1"/>
</dbReference>
<dbReference type="Proteomes" id="UP001596189">
    <property type="component" value="Unassembled WGS sequence"/>
</dbReference>
<dbReference type="PANTHER" id="PTHR44688:SF16">
    <property type="entry name" value="DNA-BINDING TRANSCRIPTIONAL ACTIVATOR DEVR_DOSR"/>
    <property type="match status" value="1"/>
</dbReference>
<dbReference type="SMART" id="SM00421">
    <property type="entry name" value="HTH_LUXR"/>
    <property type="match status" value="1"/>
</dbReference>
<dbReference type="SUPFAM" id="SSF52540">
    <property type="entry name" value="P-loop containing nucleoside triphosphate hydrolases"/>
    <property type="match status" value="1"/>
</dbReference>
<feature type="domain" description="HTH luxR-type" evidence="4">
    <location>
        <begin position="837"/>
        <end position="902"/>
    </location>
</feature>